<evidence type="ECO:0000313" key="1">
    <source>
        <dbReference type="EMBL" id="SVA29968.1"/>
    </source>
</evidence>
<sequence>MNAPVRYPMLAVVAFSIAVQGQANGQIIPLKTVPVATGDQFLILPSQRLGMGSVGIALDDNKLDLFVNPAKGALVEESVLLGVPTFYGISDQNGAGRTLPLSALLRGDRAFGGFSFALQQIEGGQRNDIFLPMARWIGPPQQLRELSARNIYANGVFGMELGTSGLSLGGGISWSGLGAVDGVEHLYALSSDIDQSGHLIDYRIGIFSNRDDRHFEAVLLHNRFEMTHDVTYLDWVWNPPDEGVLTSRIETNLDHTRTTGLHLGFARPITESGWRAGGSWTVNRKTHPKIPNYEIMNIPRDPGISWAYEFGIGIAKSKGPATFGVDLLVQPIWSDTWAEAEADTTGWAGEIRKGERTIENEFFFANVKMRMGMSYDIKPATVQMGVEVRSYDYTLVQRNNLEGTIRDQDESWMEWTPSLGVQIRFPELELGYVGRVTTGSGRPGVQWTGARAEAMLSSDFIIAPSGPLTLQDALVLTHQLSISIPIR</sequence>
<gene>
    <name evidence="1" type="ORF">METZ01_LOCUS82822</name>
</gene>
<accession>A0A381UQR4</accession>
<dbReference type="AlphaFoldDB" id="A0A381UQR4"/>
<dbReference type="EMBL" id="UINC01006842">
    <property type="protein sequence ID" value="SVA29968.1"/>
    <property type="molecule type" value="Genomic_DNA"/>
</dbReference>
<evidence type="ECO:0008006" key="2">
    <source>
        <dbReference type="Google" id="ProtNLM"/>
    </source>
</evidence>
<organism evidence="1">
    <name type="scientific">marine metagenome</name>
    <dbReference type="NCBI Taxonomy" id="408172"/>
    <lineage>
        <taxon>unclassified sequences</taxon>
        <taxon>metagenomes</taxon>
        <taxon>ecological metagenomes</taxon>
    </lineage>
</organism>
<reference evidence="1" key="1">
    <citation type="submission" date="2018-05" db="EMBL/GenBank/DDBJ databases">
        <authorList>
            <person name="Lanie J.A."/>
            <person name="Ng W.-L."/>
            <person name="Kazmierczak K.M."/>
            <person name="Andrzejewski T.M."/>
            <person name="Davidsen T.M."/>
            <person name="Wayne K.J."/>
            <person name="Tettelin H."/>
            <person name="Glass J.I."/>
            <person name="Rusch D."/>
            <person name="Podicherti R."/>
            <person name="Tsui H.-C.T."/>
            <person name="Winkler M.E."/>
        </authorList>
    </citation>
    <scope>NUCLEOTIDE SEQUENCE</scope>
</reference>
<protein>
    <recommendedName>
        <fullName evidence="2">TonB-dependent receptor-like beta-barrel domain-containing protein</fullName>
    </recommendedName>
</protein>
<proteinExistence type="predicted"/>
<name>A0A381UQR4_9ZZZZ</name>